<dbReference type="SUPFAM" id="SSF55174">
    <property type="entry name" value="Alpha-L RNA-binding motif"/>
    <property type="match status" value="1"/>
</dbReference>
<keyword evidence="2 4" id="KW-0694">RNA-binding</keyword>
<dbReference type="InterPro" id="IPR002942">
    <property type="entry name" value="S4_RNA-bd"/>
</dbReference>
<dbReference type="SMART" id="SM00363">
    <property type="entry name" value="S4"/>
    <property type="match status" value="1"/>
</dbReference>
<dbReference type="Pfam" id="PF01479">
    <property type="entry name" value="S4"/>
    <property type="match status" value="1"/>
</dbReference>
<evidence type="ECO:0000256" key="5">
    <source>
        <dbReference type="SAM" id="MobiDB-lite"/>
    </source>
</evidence>
<dbReference type="InterPro" id="IPR025708">
    <property type="entry name" value="HSP15"/>
</dbReference>
<feature type="compositionally biased region" description="Basic and acidic residues" evidence="5">
    <location>
        <begin position="97"/>
        <end position="110"/>
    </location>
</feature>
<comment type="similarity">
    <text evidence="1">Belongs to the HSP15 family.</text>
</comment>
<dbReference type="CDD" id="cd00165">
    <property type="entry name" value="S4"/>
    <property type="match status" value="1"/>
</dbReference>
<name>A0A5C1YAS9_9MICO</name>
<gene>
    <name evidence="7" type="ORF">FLP23_07985</name>
</gene>
<feature type="compositionally biased region" description="Basic and acidic residues" evidence="5">
    <location>
        <begin position="117"/>
        <end position="127"/>
    </location>
</feature>
<feature type="domain" description="RNA-binding S4" evidence="6">
    <location>
        <begin position="11"/>
        <end position="74"/>
    </location>
</feature>
<evidence type="ECO:0000256" key="3">
    <source>
        <dbReference type="ARBA" id="ARBA00023125"/>
    </source>
</evidence>
<dbReference type="PROSITE" id="PS50889">
    <property type="entry name" value="S4"/>
    <property type="match status" value="1"/>
</dbReference>
<dbReference type="RefSeq" id="WP_149325365.1">
    <property type="nucleotide sequence ID" value="NZ_CP043504.1"/>
</dbReference>
<protein>
    <submittedName>
        <fullName evidence="7">RNA-binding S4 domain-containing protein</fullName>
    </submittedName>
</protein>
<dbReference type="KEGG" id="lyk:FLP23_07985"/>
<dbReference type="Proteomes" id="UP000322159">
    <property type="component" value="Chromosome"/>
</dbReference>
<dbReference type="Gene3D" id="3.10.290.10">
    <property type="entry name" value="RNA-binding S4 domain"/>
    <property type="match status" value="1"/>
</dbReference>
<organism evidence="7 8">
    <name type="scientific">Protaetiibacter larvae</name>
    <dbReference type="NCBI Taxonomy" id="2592654"/>
    <lineage>
        <taxon>Bacteria</taxon>
        <taxon>Bacillati</taxon>
        <taxon>Actinomycetota</taxon>
        <taxon>Actinomycetes</taxon>
        <taxon>Micrococcales</taxon>
        <taxon>Microbacteriaceae</taxon>
        <taxon>Protaetiibacter</taxon>
    </lineage>
</organism>
<evidence type="ECO:0000256" key="4">
    <source>
        <dbReference type="PROSITE-ProRule" id="PRU00182"/>
    </source>
</evidence>
<dbReference type="InterPro" id="IPR036986">
    <property type="entry name" value="S4_RNA-bd_sf"/>
</dbReference>
<feature type="region of interest" description="Disordered" evidence="5">
    <location>
        <begin position="97"/>
        <end position="127"/>
    </location>
</feature>
<dbReference type="OrthoDB" id="9797176at2"/>
<evidence type="ECO:0000313" key="7">
    <source>
        <dbReference type="EMBL" id="QEO09947.1"/>
    </source>
</evidence>
<evidence type="ECO:0000259" key="6">
    <source>
        <dbReference type="SMART" id="SM00363"/>
    </source>
</evidence>
<accession>A0A5C1YAS9</accession>
<sequence>MTDGGAKDAGVRIDAWLWAVRVTKSRSAATALCKAGHVKIGGDNAKPAQTVRPGTEVRVVTPQGARVLVVRQLLVKRVSAALAAAAFDDLTPAAPPREERASFAIRERGAGRPTKRDRREIERLRGY</sequence>
<dbReference type="AlphaFoldDB" id="A0A5C1YAS9"/>
<dbReference type="EMBL" id="CP043504">
    <property type="protein sequence ID" value="QEO09947.1"/>
    <property type="molecule type" value="Genomic_DNA"/>
</dbReference>
<evidence type="ECO:0000256" key="1">
    <source>
        <dbReference type="ARBA" id="ARBA00008396"/>
    </source>
</evidence>
<proteinExistence type="inferred from homology"/>
<dbReference type="GO" id="GO:0003727">
    <property type="term" value="F:single-stranded RNA binding"/>
    <property type="evidence" value="ECO:0007669"/>
    <property type="project" value="InterPro"/>
</dbReference>
<keyword evidence="3" id="KW-0238">DNA-binding</keyword>
<dbReference type="GO" id="GO:0043023">
    <property type="term" value="F:ribosomal large subunit binding"/>
    <property type="evidence" value="ECO:0007669"/>
    <property type="project" value="InterPro"/>
</dbReference>
<evidence type="ECO:0000313" key="8">
    <source>
        <dbReference type="Proteomes" id="UP000322159"/>
    </source>
</evidence>
<reference evidence="7 8" key="1">
    <citation type="submission" date="2019-09" db="EMBL/GenBank/DDBJ databases">
        <title>Genome sequencing of strain KACC 19322.</title>
        <authorList>
            <person name="Heo J."/>
            <person name="Kim S.-J."/>
            <person name="Kim J.-S."/>
            <person name="Hong S.-B."/>
            <person name="Kwon S.-W."/>
        </authorList>
    </citation>
    <scope>NUCLEOTIDE SEQUENCE [LARGE SCALE GENOMIC DNA]</scope>
    <source>
        <strain evidence="7 8">KACC 19322</strain>
    </source>
</reference>
<dbReference type="PIRSF" id="PIRSF016821">
    <property type="entry name" value="HSP15"/>
    <property type="match status" value="1"/>
</dbReference>
<keyword evidence="8" id="KW-1185">Reference proteome</keyword>
<dbReference type="GO" id="GO:0003677">
    <property type="term" value="F:DNA binding"/>
    <property type="evidence" value="ECO:0007669"/>
    <property type="project" value="UniProtKB-KW"/>
</dbReference>
<evidence type="ECO:0000256" key="2">
    <source>
        <dbReference type="ARBA" id="ARBA00022884"/>
    </source>
</evidence>
<dbReference type="GO" id="GO:0034605">
    <property type="term" value="P:cellular response to heat"/>
    <property type="evidence" value="ECO:0007669"/>
    <property type="project" value="InterPro"/>
</dbReference>